<comment type="caution">
    <text evidence="1">The sequence shown here is derived from an EMBL/GenBank/DDBJ whole genome shotgun (WGS) entry which is preliminary data.</text>
</comment>
<sequence length="65" mass="7324">MPIIANVLMLLMLQIPIAGQAPFHPGFYQIDPYLLGYTVNLCNSQQHLYGTGKSFLLYELQICHA</sequence>
<name>A0ABR6ZC09_9BURK</name>
<reference evidence="1 2" key="1">
    <citation type="submission" date="2020-08" db="EMBL/GenBank/DDBJ databases">
        <title>Novel species isolated from subtropical streams in China.</title>
        <authorList>
            <person name="Lu H."/>
        </authorList>
    </citation>
    <scope>NUCLEOTIDE SEQUENCE [LARGE SCALE GENOMIC DNA]</scope>
    <source>
        <strain evidence="1 2">NL8W</strain>
    </source>
</reference>
<gene>
    <name evidence="1" type="ORF">H8L47_17160</name>
</gene>
<protein>
    <submittedName>
        <fullName evidence="1">Uncharacterized protein</fullName>
    </submittedName>
</protein>
<keyword evidence="2" id="KW-1185">Reference proteome</keyword>
<dbReference type="EMBL" id="JACOFX010000009">
    <property type="protein sequence ID" value="MBC3909289.1"/>
    <property type="molecule type" value="Genomic_DNA"/>
</dbReference>
<dbReference type="Proteomes" id="UP000646911">
    <property type="component" value="Unassembled WGS sequence"/>
</dbReference>
<proteinExistence type="predicted"/>
<accession>A0ABR6ZC09</accession>
<organism evidence="1 2">
    <name type="scientific">Undibacterium umbellatum</name>
    <dbReference type="NCBI Taxonomy" id="2762300"/>
    <lineage>
        <taxon>Bacteria</taxon>
        <taxon>Pseudomonadati</taxon>
        <taxon>Pseudomonadota</taxon>
        <taxon>Betaproteobacteria</taxon>
        <taxon>Burkholderiales</taxon>
        <taxon>Oxalobacteraceae</taxon>
        <taxon>Undibacterium</taxon>
    </lineage>
</organism>
<evidence type="ECO:0000313" key="1">
    <source>
        <dbReference type="EMBL" id="MBC3909289.1"/>
    </source>
</evidence>
<evidence type="ECO:0000313" key="2">
    <source>
        <dbReference type="Proteomes" id="UP000646911"/>
    </source>
</evidence>